<proteinExistence type="predicted"/>
<dbReference type="PANTHER" id="PTHR47260">
    <property type="entry name" value="UPF0644 PROTEIN PB2B4.06"/>
    <property type="match status" value="1"/>
</dbReference>
<dbReference type="PANTHER" id="PTHR47260:SF7">
    <property type="entry name" value="THIOESTERASE FAMILY PROTEIN (AFU_ORTHOLOGUE AFUA_1G10800)"/>
    <property type="match status" value="1"/>
</dbReference>
<gene>
    <name evidence="2" type="ORF">EJ06DRAFT_548291</name>
</gene>
<protein>
    <submittedName>
        <fullName evidence="2">Thioesterase/thiol ester dehydrase-isomerase</fullName>
    </submittedName>
</protein>
<name>A0A6G1HYN8_9PEZI</name>
<dbReference type="InterPro" id="IPR006683">
    <property type="entry name" value="Thioestr_dom"/>
</dbReference>
<keyword evidence="2" id="KW-0413">Isomerase</keyword>
<feature type="domain" description="Thioesterase" evidence="1">
    <location>
        <begin position="214"/>
        <end position="280"/>
    </location>
</feature>
<dbReference type="Gene3D" id="3.10.129.10">
    <property type="entry name" value="Hotdog Thioesterase"/>
    <property type="match status" value="1"/>
</dbReference>
<dbReference type="GO" id="GO:0016853">
    <property type="term" value="F:isomerase activity"/>
    <property type="evidence" value="ECO:0007669"/>
    <property type="project" value="UniProtKB-KW"/>
</dbReference>
<dbReference type="InterPro" id="IPR029069">
    <property type="entry name" value="HotDog_dom_sf"/>
</dbReference>
<dbReference type="EMBL" id="ML996693">
    <property type="protein sequence ID" value="KAF2401122.1"/>
    <property type="molecule type" value="Genomic_DNA"/>
</dbReference>
<reference evidence="2" key="1">
    <citation type="journal article" date="2020" name="Stud. Mycol.">
        <title>101 Dothideomycetes genomes: a test case for predicting lifestyles and emergence of pathogens.</title>
        <authorList>
            <person name="Haridas S."/>
            <person name="Albert R."/>
            <person name="Binder M."/>
            <person name="Bloem J."/>
            <person name="Labutti K."/>
            <person name="Salamov A."/>
            <person name="Andreopoulos B."/>
            <person name="Baker S."/>
            <person name="Barry K."/>
            <person name="Bills G."/>
            <person name="Bluhm B."/>
            <person name="Cannon C."/>
            <person name="Castanera R."/>
            <person name="Culley D."/>
            <person name="Daum C."/>
            <person name="Ezra D."/>
            <person name="Gonzalez J."/>
            <person name="Henrissat B."/>
            <person name="Kuo A."/>
            <person name="Liang C."/>
            <person name="Lipzen A."/>
            <person name="Lutzoni F."/>
            <person name="Magnuson J."/>
            <person name="Mondo S."/>
            <person name="Nolan M."/>
            <person name="Ohm R."/>
            <person name="Pangilinan J."/>
            <person name="Park H.-J."/>
            <person name="Ramirez L."/>
            <person name="Alfaro M."/>
            <person name="Sun H."/>
            <person name="Tritt A."/>
            <person name="Yoshinaga Y."/>
            <person name="Zwiers L.-H."/>
            <person name="Turgeon B."/>
            <person name="Goodwin S."/>
            <person name="Spatafora J."/>
            <person name="Crous P."/>
            <person name="Grigoriev I."/>
        </authorList>
    </citation>
    <scope>NUCLEOTIDE SEQUENCE</scope>
    <source>
        <strain evidence="2">CBS 262.69</strain>
    </source>
</reference>
<sequence>MPPGVLRAAVTGAAARSGGVSTLRYLVLNTPRSGRPHLRTRPYLHTPPAVFGRSHLRWQSTTVDSQQIPASPAPAPRSLLRRFIGFVAITTASFAIGFTMSAAPALETAREALSAPSDEESLLLYLPDADHPAAEINNYILEHPLTKGLTADPKFTASRPHLKIPPTLRPNNFTGGTLMGGDKITVPPLTFVTANGSEFVSVQYLGHALCGHPGIVHGGLLATLLDEGLARCCFPALPNKVGVTASLKIDYRKPCMAGQYVVMKAETTKVEGRKAWVKGRLETLPLEGEGEVLVEAEALFIEPRQAAAMSRLYSPAK</sequence>
<dbReference type="OrthoDB" id="506431at2759"/>
<organism evidence="2 3">
    <name type="scientific">Trichodelitschia bisporula</name>
    <dbReference type="NCBI Taxonomy" id="703511"/>
    <lineage>
        <taxon>Eukaryota</taxon>
        <taxon>Fungi</taxon>
        <taxon>Dikarya</taxon>
        <taxon>Ascomycota</taxon>
        <taxon>Pezizomycotina</taxon>
        <taxon>Dothideomycetes</taxon>
        <taxon>Dothideomycetes incertae sedis</taxon>
        <taxon>Phaeotrichales</taxon>
        <taxon>Phaeotrichaceae</taxon>
        <taxon>Trichodelitschia</taxon>
    </lineage>
</organism>
<dbReference type="Pfam" id="PF03061">
    <property type="entry name" value="4HBT"/>
    <property type="match status" value="1"/>
</dbReference>
<evidence type="ECO:0000313" key="2">
    <source>
        <dbReference type="EMBL" id="KAF2401122.1"/>
    </source>
</evidence>
<keyword evidence="3" id="KW-1185">Reference proteome</keyword>
<accession>A0A6G1HYN8</accession>
<dbReference type="Proteomes" id="UP000799640">
    <property type="component" value="Unassembled WGS sequence"/>
</dbReference>
<evidence type="ECO:0000313" key="3">
    <source>
        <dbReference type="Proteomes" id="UP000799640"/>
    </source>
</evidence>
<evidence type="ECO:0000259" key="1">
    <source>
        <dbReference type="Pfam" id="PF03061"/>
    </source>
</evidence>
<dbReference type="InterPro" id="IPR052061">
    <property type="entry name" value="PTE-AB_protein"/>
</dbReference>
<dbReference type="SUPFAM" id="SSF54637">
    <property type="entry name" value="Thioesterase/thiol ester dehydrase-isomerase"/>
    <property type="match status" value="1"/>
</dbReference>
<dbReference type="CDD" id="cd03443">
    <property type="entry name" value="PaaI_thioesterase"/>
    <property type="match status" value="1"/>
</dbReference>
<dbReference type="AlphaFoldDB" id="A0A6G1HYN8"/>